<comment type="subcellular location">
    <subcellularLocation>
        <location evidence="1">Membrane</location>
        <topology evidence="1">Multi-pass membrane protein</topology>
    </subcellularLocation>
</comment>
<accession>A0A7Y9LPD3</accession>
<proteinExistence type="predicted"/>
<evidence type="ECO:0000256" key="3">
    <source>
        <dbReference type="ARBA" id="ARBA00022989"/>
    </source>
</evidence>
<keyword evidence="4 5" id="KW-0472">Membrane</keyword>
<dbReference type="RefSeq" id="WP_179587615.1">
    <property type="nucleotide sequence ID" value="NZ_JACBYR010000001.1"/>
</dbReference>
<dbReference type="Pfam" id="PF07681">
    <property type="entry name" value="DoxX"/>
    <property type="match status" value="1"/>
</dbReference>
<dbReference type="InterPro" id="IPR032808">
    <property type="entry name" value="DoxX"/>
</dbReference>
<comment type="caution">
    <text evidence="6">The sequence shown here is derived from an EMBL/GenBank/DDBJ whole genome shotgun (WGS) entry which is preliminary data.</text>
</comment>
<dbReference type="AlphaFoldDB" id="A0A7Y9LPD3"/>
<keyword evidence="3 5" id="KW-1133">Transmembrane helix</keyword>
<feature type="transmembrane region" description="Helical" evidence="5">
    <location>
        <begin position="78"/>
        <end position="99"/>
    </location>
</feature>
<evidence type="ECO:0000313" key="7">
    <source>
        <dbReference type="Proteomes" id="UP000542125"/>
    </source>
</evidence>
<evidence type="ECO:0000256" key="5">
    <source>
        <dbReference type="SAM" id="Phobius"/>
    </source>
</evidence>
<dbReference type="EMBL" id="JACBYR010000001">
    <property type="protein sequence ID" value="NYE83851.1"/>
    <property type="molecule type" value="Genomic_DNA"/>
</dbReference>
<keyword evidence="7" id="KW-1185">Reference proteome</keyword>
<evidence type="ECO:0000256" key="1">
    <source>
        <dbReference type="ARBA" id="ARBA00004141"/>
    </source>
</evidence>
<reference evidence="6 7" key="1">
    <citation type="submission" date="2020-07" db="EMBL/GenBank/DDBJ databases">
        <title>Genomic Encyclopedia of Type Strains, Phase IV (KMG-V): Genome sequencing to study the core and pangenomes of soil and plant-associated prokaryotes.</title>
        <authorList>
            <person name="Whitman W."/>
        </authorList>
    </citation>
    <scope>NUCLEOTIDE SEQUENCE [LARGE SCALE GENOMIC DNA]</scope>
    <source>
        <strain evidence="6 7">SAS40</strain>
    </source>
</reference>
<evidence type="ECO:0000256" key="2">
    <source>
        <dbReference type="ARBA" id="ARBA00022692"/>
    </source>
</evidence>
<feature type="transmembrane region" description="Helical" evidence="5">
    <location>
        <begin position="111"/>
        <end position="130"/>
    </location>
</feature>
<name>A0A7Y9LPD3_9BURK</name>
<gene>
    <name evidence="6" type="ORF">FHW18_003122</name>
</gene>
<evidence type="ECO:0000313" key="6">
    <source>
        <dbReference type="EMBL" id="NYE83851.1"/>
    </source>
</evidence>
<protein>
    <submittedName>
        <fullName evidence="6">Transmembrane protein</fullName>
    </submittedName>
</protein>
<sequence length="144" mass="15458">MTPTPIARLLDSPAVNVFARVLLTFMYWGSGLSKLIDFQGGVGEMAHFGLEPAWLFNVMTLVVQLVGSLMIIFNRYAWLGAGALAVFTIATIPVAHAFWTMPQPAATLEMYVVIEHITVLGGLLMAAILAQRSTRGGALPGRAA</sequence>
<dbReference type="Proteomes" id="UP000542125">
    <property type="component" value="Unassembled WGS sequence"/>
</dbReference>
<dbReference type="GO" id="GO:0016020">
    <property type="term" value="C:membrane"/>
    <property type="evidence" value="ECO:0007669"/>
    <property type="project" value="UniProtKB-SubCell"/>
</dbReference>
<organism evidence="6 7">
    <name type="scientific">Pigmentiphaga litoralis</name>
    <dbReference type="NCBI Taxonomy" id="516702"/>
    <lineage>
        <taxon>Bacteria</taxon>
        <taxon>Pseudomonadati</taxon>
        <taxon>Pseudomonadota</taxon>
        <taxon>Betaproteobacteria</taxon>
        <taxon>Burkholderiales</taxon>
        <taxon>Alcaligenaceae</taxon>
        <taxon>Pigmentiphaga</taxon>
    </lineage>
</organism>
<evidence type="ECO:0000256" key="4">
    <source>
        <dbReference type="ARBA" id="ARBA00023136"/>
    </source>
</evidence>
<feature type="transmembrane region" description="Helical" evidence="5">
    <location>
        <begin position="54"/>
        <end position="73"/>
    </location>
</feature>
<keyword evidence="2 5" id="KW-0812">Transmembrane</keyword>